<evidence type="ECO:0000313" key="1">
    <source>
        <dbReference type="EMBL" id="GAP91307.1"/>
    </source>
</evidence>
<accession>A0A1W2TS11</accession>
<protein>
    <submittedName>
        <fullName evidence="1">Putative kinesin light chain 1</fullName>
    </submittedName>
</protein>
<dbReference type="EMBL" id="DF977505">
    <property type="protein sequence ID" value="GAP91307.1"/>
    <property type="molecule type" value="Genomic_DNA"/>
</dbReference>
<keyword evidence="2" id="KW-1185">Reference proteome</keyword>
<reference evidence="1" key="1">
    <citation type="submission" date="2016-03" db="EMBL/GenBank/DDBJ databases">
        <title>Draft genome sequence of Rosellinia necatrix.</title>
        <authorList>
            <person name="Kanematsu S."/>
        </authorList>
    </citation>
    <scope>NUCLEOTIDE SEQUENCE [LARGE SCALE GENOMIC DNA]</scope>
    <source>
        <strain evidence="1">W97</strain>
    </source>
</reference>
<dbReference type="InterPro" id="IPR011990">
    <property type="entry name" value="TPR-like_helical_dom_sf"/>
</dbReference>
<dbReference type="SUPFAM" id="SSF48452">
    <property type="entry name" value="TPR-like"/>
    <property type="match status" value="1"/>
</dbReference>
<dbReference type="OMA" id="DEWTSIN"/>
<dbReference type="InterPro" id="IPR053137">
    <property type="entry name" value="NLR-like"/>
</dbReference>
<dbReference type="OrthoDB" id="4757868at2759"/>
<proteinExistence type="predicted"/>
<dbReference type="PANTHER" id="PTHR46082">
    <property type="entry name" value="ATP/GTP-BINDING PROTEIN-RELATED"/>
    <property type="match status" value="1"/>
</dbReference>
<dbReference type="Proteomes" id="UP000054516">
    <property type="component" value="Unassembled WGS sequence"/>
</dbReference>
<dbReference type="AlphaFoldDB" id="A0A1W2TS11"/>
<sequence>MPPLSAPLSRLFARLSGPPRAASEGRAEFNFTTNDGSNFQFYTLVQDSYGSITSDPKPMEDGKWLRTCWRVGIAVTHFINMDHLRKDRLGHWGVYITRNDSEQLKAPFNVPQDIFKIYGINWAPKGRALNLEAIWGDVKEGKRDMKKEEFKTIQKSTETERGAQFGRYEEQNFYFSWPEFVLVAQFVMHEFIFKALSVPLKDRPQQRAMNSHLQESADAYNLQNNNCQDFCRLLINKMSENGWRNPDRCYEAFTLHDLVKEWRSEDNSWACQKDFGQKQLVLSFLNSRTPELDESEQLELMQISSRQAEKLWVHLLGSDRSMTQLGCDESLAVLLSKLNYLPLTIELAAAYIKRTQISISEYLSLLGNTEAKTNDVSEIGWAVFRKFKKYTSILDKSGITASMDAVALVWLTSFENIRETPGLEQVVSFMSCIDPTEIPPPLLRGCYTPTEGAEDPIALLGAYRMLLRQKGGRLSVFCTHGLIHELMRNWVECRDRSAEAATEAMGHIAAVLPCVDTDDDDLYKTYIGHADAALHSGAIVDTKERFDLSFAVGQYKMAEWKKIAKPAYKPDQAIDYLEYACEWGRGHGVGNYRDHIASLRALIQALIARQQENPPVDRIVGLYKEIAEVFINNCPRCDKERLEAQYELAKMYWRHLRFPEAATTLERIVYQETNDLEDRDPLRAESLNQLGEAYARLRQWEDVIKILERVDKIETEFRKPIEPMVFLMAKTNLKTAYMATGEHEKASAIRQEELALAKQIGGW</sequence>
<organism evidence="1">
    <name type="scientific">Rosellinia necatrix</name>
    <name type="common">White root-rot fungus</name>
    <dbReference type="NCBI Taxonomy" id="77044"/>
    <lineage>
        <taxon>Eukaryota</taxon>
        <taxon>Fungi</taxon>
        <taxon>Dikarya</taxon>
        <taxon>Ascomycota</taxon>
        <taxon>Pezizomycotina</taxon>
        <taxon>Sordariomycetes</taxon>
        <taxon>Xylariomycetidae</taxon>
        <taxon>Xylariales</taxon>
        <taxon>Xylariaceae</taxon>
        <taxon>Rosellinia</taxon>
    </lineage>
</organism>
<dbReference type="PANTHER" id="PTHR46082:SF6">
    <property type="entry name" value="AAA+ ATPASE DOMAIN-CONTAINING PROTEIN-RELATED"/>
    <property type="match status" value="1"/>
</dbReference>
<dbReference type="Gene3D" id="1.25.40.10">
    <property type="entry name" value="Tetratricopeptide repeat domain"/>
    <property type="match status" value="1"/>
</dbReference>
<name>A0A1W2TS11_ROSNE</name>
<evidence type="ECO:0000313" key="2">
    <source>
        <dbReference type="Proteomes" id="UP000054516"/>
    </source>
</evidence>
<gene>
    <name evidence="1" type="ORF">SAMD00023353_6000690</name>
</gene>